<reference evidence="10" key="1">
    <citation type="journal article" date="2014" name="Microb. Cell Fact.">
        <title>Exploiting Issatchenkia orientalis SD108 for succinic acid production.</title>
        <authorList>
            <person name="Xiao H."/>
            <person name="Shao Z."/>
            <person name="Jiang Y."/>
            <person name="Dole S."/>
            <person name="Zhao H."/>
        </authorList>
    </citation>
    <scope>NUCLEOTIDE SEQUENCE [LARGE SCALE GENOMIC DNA]</scope>
    <source>
        <strain evidence="10">SD108</strain>
    </source>
</reference>
<evidence type="ECO:0000256" key="6">
    <source>
        <dbReference type="ARBA" id="ARBA00035289"/>
    </source>
</evidence>
<evidence type="ECO:0000256" key="5">
    <source>
        <dbReference type="ARBA" id="ARBA00023274"/>
    </source>
</evidence>
<dbReference type="VEuPathDB" id="FungiDB:C5L36_0B11540"/>
<dbReference type="Gene3D" id="6.10.330.20">
    <property type="match status" value="1"/>
</dbReference>
<dbReference type="AlphaFoldDB" id="A0A099P5R2"/>
<keyword evidence="5" id="KW-0687">Ribonucleoprotein</keyword>
<accession>A0A099P5R2</accession>
<dbReference type="EMBL" id="JQFK01000010">
    <property type="protein sequence ID" value="KGK39351.1"/>
    <property type="molecule type" value="Genomic_DNA"/>
</dbReference>
<evidence type="ECO:0000313" key="8">
    <source>
        <dbReference type="EMBL" id="KGK39351.1"/>
    </source>
</evidence>
<dbReference type="PANTHER" id="PTHR21183:SF18">
    <property type="entry name" value="LARGE RIBOSOMAL SUBUNIT PROTEIN UL29M"/>
    <property type="match status" value="1"/>
</dbReference>
<evidence type="ECO:0000313" key="10">
    <source>
        <dbReference type="Proteomes" id="UP000029867"/>
    </source>
</evidence>
<evidence type="ECO:0000256" key="4">
    <source>
        <dbReference type="ARBA" id="ARBA00023128"/>
    </source>
</evidence>
<dbReference type="GO" id="GO:0005762">
    <property type="term" value="C:mitochondrial large ribosomal subunit"/>
    <property type="evidence" value="ECO:0007669"/>
    <property type="project" value="TreeGrafter"/>
</dbReference>
<dbReference type="InterPro" id="IPR010729">
    <property type="entry name" value="Ribosomal_uL29_mit"/>
</dbReference>
<dbReference type="GO" id="GO:0003735">
    <property type="term" value="F:structural constituent of ribosome"/>
    <property type="evidence" value="ECO:0007669"/>
    <property type="project" value="InterPro"/>
</dbReference>
<name>A0A099P5R2_PICKU</name>
<evidence type="ECO:0000256" key="3">
    <source>
        <dbReference type="ARBA" id="ARBA00022980"/>
    </source>
</evidence>
<keyword evidence="3" id="KW-0689">Ribosomal protein</keyword>
<organism evidence="8 10">
    <name type="scientific">Pichia kudriavzevii</name>
    <name type="common">Yeast</name>
    <name type="synonym">Issatchenkia orientalis</name>
    <dbReference type="NCBI Taxonomy" id="4909"/>
    <lineage>
        <taxon>Eukaryota</taxon>
        <taxon>Fungi</taxon>
        <taxon>Dikarya</taxon>
        <taxon>Ascomycota</taxon>
        <taxon>Saccharomycotina</taxon>
        <taxon>Pichiomycetes</taxon>
        <taxon>Pichiales</taxon>
        <taxon>Pichiaceae</taxon>
        <taxon>Pichia</taxon>
    </lineage>
</organism>
<evidence type="ECO:0000256" key="1">
    <source>
        <dbReference type="ARBA" id="ARBA00004173"/>
    </source>
</evidence>
<dbReference type="Proteomes" id="UP000195871">
    <property type="component" value="Unassembled WGS sequence"/>
</dbReference>
<dbReference type="HOGENOM" id="CLU_872105_0_0_1"/>
<dbReference type="Proteomes" id="UP000029867">
    <property type="component" value="Unassembled WGS sequence"/>
</dbReference>
<reference evidence="8" key="2">
    <citation type="submission" date="2014-08" db="EMBL/GenBank/DDBJ databases">
        <title>Exploiting Issatchenkia orientalis SD108 for Succinic Acid Production.</title>
        <authorList>
            <person name="Xiao H."/>
            <person name="Shao Z."/>
            <person name="Jiang Y."/>
            <person name="Dole S."/>
            <person name="Zhao H."/>
        </authorList>
    </citation>
    <scope>NUCLEOTIDE SEQUENCE [LARGE SCALE GENOMIC DNA]</scope>
    <source>
        <strain evidence="8">SD108</strain>
    </source>
</reference>
<evidence type="ECO:0000256" key="2">
    <source>
        <dbReference type="ARBA" id="ARBA00009254"/>
    </source>
</evidence>
<proteinExistence type="inferred from homology"/>
<evidence type="ECO:0000313" key="9">
    <source>
        <dbReference type="EMBL" id="OUT20357.1"/>
    </source>
</evidence>
<keyword evidence="4" id="KW-0496">Mitochondrion</keyword>
<comment type="caution">
    <text evidence="8">The sequence shown here is derived from an EMBL/GenBank/DDBJ whole genome shotgun (WGS) entry which is preliminary data.</text>
</comment>
<protein>
    <recommendedName>
        <fullName evidence="6">Large ribosomal subunit protein uL29m</fullName>
    </recommendedName>
    <alternativeName>
        <fullName evidence="7">54S ribosomal protein L4, mitochondrial</fullName>
    </alternativeName>
</protein>
<dbReference type="Gene3D" id="6.10.140.1190">
    <property type="match status" value="1"/>
</dbReference>
<gene>
    <name evidence="9" type="ORF">CAS74_004604</name>
    <name evidence="8" type="ORF">JL09_g1584</name>
</gene>
<dbReference type="InterPro" id="IPR038340">
    <property type="entry name" value="MRP-L47_sf"/>
</dbReference>
<evidence type="ECO:0000256" key="7">
    <source>
        <dbReference type="ARBA" id="ARBA00035399"/>
    </source>
</evidence>
<comment type="similarity">
    <text evidence="2">Belongs to the universal ribosomal protein uL29 family.</text>
</comment>
<dbReference type="EMBL" id="NHMM01000008">
    <property type="protein sequence ID" value="OUT20357.1"/>
    <property type="molecule type" value="Genomic_DNA"/>
</dbReference>
<sequence length="299" mass="34793">MVSVARFSTTASTCARAPTGYRINRNIKLRKPILPTINNITVKDDHPLWQFFHNKTFVRPAEELETQGRAWTVQDLRKKSFEDLHALWYVCLKEMNKILRESHIYEDIQSSKVQQCMNFQEKLNNSMLAIRQVLTEREAALANARDEFKVVGKDYLEEFKQNYLNSENVETDEWFDKLERLQYAIFGIHSTYESVVINEKFLEGVRYISSLYTAKFETQLPENERIGKLRDIVEVYKIFENGSTLEGFKTAADAIFEYRESELVIPPSKEIQVIQSLVNEKIEEANQIAEPESSQSAEA</sequence>
<dbReference type="Pfam" id="PF06984">
    <property type="entry name" value="MRP-L47"/>
    <property type="match status" value="1"/>
</dbReference>
<dbReference type="PANTHER" id="PTHR21183">
    <property type="entry name" value="RIBOSOMAL PROTEIN L47, MITOCHONDRIAL-RELATED"/>
    <property type="match status" value="1"/>
</dbReference>
<reference evidence="9 11" key="3">
    <citation type="submission" date="2017-05" db="EMBL/GenBank/DDBJ databases">
        <title>The Genome Sequence of Candida krusei Ckrusei653.</title>
        <authorList>
            <person name="Cuomo C."/>
            <person name="Forche A."/>
            <person name="Young S."/>
            <person name="Abouelleil A."/>
            <person name="Cao P."/>
            <person name="Chapman S."/>
            <person name="Cusick C."/>
            <person name="Shea T."/>
            <person name="Nusbaum C."/>
            <person name="Birren B."/>
        </authorList>
    </citation>
    <scope>NUCLEOTIDE SEQUENCE [LARGE SCALE GENOMIC DNA]</scope>
    <source>
        <strain evidence="9 11">Ckrusei653</strain>
    </source>
</reference>
<dbReference type="GO" id="GO:0032543">
    <property type="term" value="P:mitochondrial translation"/>
    <property type="evidence" value="ECO:0007669"/>
    <property type="project" value="TreeGrafter"/>
</dbReference>
<comment type="subcellular location">
    <subcellularLocation>
        <location evidence="1">Mitochondrion</location>
    </subcellularLocation>
</comment>
<dbReference type="eggNOG" id="KOG3331">
    <property type="taxonomic scope" value="Eukaryota"/>
</dbReference>
<evidence type="ECO:0000313" key="11">
    <source>
        <dbReference type="Proteomes" id="UP000195871"/>
    </source>
</evidence>